<name>A0AAD2GE47_9STRA</name>
<keyword evidence="2" id="KW-0472">Membrane</keyword>
<feature type="region of interest" description="Disordered" evidence="1">
    <location>
        <begin position="1"/>
        <end position="147"/>
    </location>
</feature>
<feature type="compositionally biased region" description="Acidic residues" evidence="1">
    <location>
        <begin position="351"/>
        <end position="360"/>
    </location>
</feature>
<evidence type="ECO:0000256" key="2">
    <source>
        <dbReference type="SAM" id="Phobius"/>
    </source>
</evidence>
<sequence length="1359" mass="151875">MPTFPFRSNKGDKNADTPSSPNFSSKLSNLKSQGEKKLNEAASKGKNKLGLFKKSDSNMSADDSGKGSTSGKISALSEDSLVADDNNINSDDNDSQNQEEEEEGDEGDTSEIFIADRRGHFQKNNGSGMGSRFERSLSNRSSSSLGSNQSEADAFFIQGGARQSQHSKLLAPPTPAYTSSGRSVPRMGAVSLEAHMSLKYSKATGFPTKWFKAYVILDMDTSNRGAIKIYPSKPNNTADSGPSVSSRSGRAGKMAASKHQSTRIGATDLGFLDQSVKPLLEIPASMNWIAKDYENSSRRFVVEIPSEAAAMVRSSILYSKMKENKVNTSVESEMFSLPSGGTSATNASSDDVSDVTDMEDMDTRDATDNDDNNEDQVTPLKNTSGGSTLLGALTKARQKKEPFRLHFQCLRKGGNEKQVWMTAFEELGRLSFNLHKRVFGLGRKWKDPCKHERIRVKRDDKFAKQAKLLSTLGKQDSDVAADETLDGSSGQISLTSLNRDGSSNLKSYDDDSDSSSEFGGHAPLKANFRLTNKTDSREFMVHPTYAYPNKWMTHSEIYNEMLKPSLVYHDLRVAAETRKEIGTVRVEILECSGLPSLDWNSETDAVVYLVCGSYAFTSDVIQNKLNPVWLPRSRRACIFPLFHAYAKVFAGVFDDDGPGQKDDFAGRIVLDLAKCRPGSTYDVALPLRKSSQVYSRRARGVIRLRFSIDYTSHQAAILSYLPERKFNDPDKDNSVSVLCYDETSFRNITLTVHGEDLPGKFTTPLMKATTREIHFLRKVATNALQETVFDIIFWKNRSFSALCFVAWMHCCYLNSFGLVPFYGFCFLLLIMMQNYAFYGSDGRVQQGFVPPSFEEMAMALAKGKPIEPLYVRPHRDEASALKSEKTLKTHDEKAKNLLQLLGFKSSTEEDQPEDYHIEFPLSRAIRHPITEEYLYPKFSIKDCKVVKKSQQSKNDEDDDRSYSIEIMAAVSSTEGEGGQLTSRLGTAASNLQAKFGDTLDRGRGRLEKGKEMLNQTKEMTKEMLEMQLGNPNLSRSGSNGMMDANFELAAAFQRLPKNLQIQDQNIDVPEISEKGEKKKIIEELYDVRNEFHGISKFAFLDKTHTIAQKDPIYFGGKQSKNCTNDLDKLLGLGTHGTTNPVKSMIAAHMAPLVSAIQAFLHAIRCLVNITTWQDPILSFWVSVAIFAAAMVSLIFPFQLFFVFVGIVVLGPQNWVFITYVRPHFREEISEMQQNKRIKKLARAKKKKVYRDIPTNQPIITSHTSDNSPPLELALNQVDKRGIHQVSVPYSQLTYRRDTYWPPQPEYGRCDPDVRGFERSMQRMQQLSSRKSTIGVPAHVMNSNTSATKRMGSLTEDSES</sequence>
<keyword evidence="5" id="KW-1185">Reference proteome</keyword>
<feature type="region of interest" description="Disordered" evidence="1">
    <location>
        <begin position="163"/>
        <end position="182"/>
    </location>
</feature>
<feature type="transmembrane region" description="Helical" evidence="2">
    <location>
        <begin position="1176"/>
        <end position="1195"/>
    </location>
</feature>
<dbReference type="Gene3D" id="2.60.40.150">
    <property type="entry name" value="C2 domain"/>
    <property type="match status" value="1"/>
</dbReference>
<accession>A0AAD2GE47</accession>
<feature type="compositionally biased region" description="Polar residues" evidence="1">
    <location>
        <begin position="16"/>
        <end position="32"/>
    </location>
</feature>
<keyword evidence="2" id="KW-0812">Transmembrane</keyword>
<feature type="transmembrane region" description="Helical" evidence="2">
    <location>
        <begin position="804"/>
        <end position="830"/>
    </location>
</feature>
<feature type="compositionally biased region" description="Acidic residues" evidence="1">
    <location>
        <begin position="91"/>
        <end position="109"/>
    </location>
</feature>
<evidence type="ECO:0000313" key="4">
    <source>
        <dbReference type="EMBL" id="CAJ1970130.1"/>
    </source>
</evidence>
<proteinExistence type="predicted"/>
<feature type="compositionally biased region" description="Polar residues" evidence="1">
    <location>
        <begin position="57"/>
        <end position="72"/>
    </location>
</feature>
<feature type="region of interest" description="Disordered" evidence="1">
    <location>
        <begin position="230"/>
        <end position="260"/>
    </location>
</feature>
<feature type="compositionally biased region" description="Polar residues" evidence="1">
    <location>
        <begin position="233"/>
        <end position="248"/>
    </location>
</feature>
<reference evidence="4" key="1">
    <citation type="submission" date="2023-08" db="EMBL/GenBank/DDBJ databases">
        <authorList>
            <person name="Audoor S."/>
            <person name="Bilcke G."/>
        </authorList>
    </citation>
    <scope>NUCLEOTIDE SEQUENCE</scope>
</reference>
<comment type="caution">
    <text evidence="4">The sequence shown here is derived from an EMBL/GenBank/DDBJ whole genome shotgun (WGS) entry which is preliminary data.</text>
</comment>
<feature type="region of interest" description="Disordered" evidence="1">
    <location>
        <begin position="334"/>
        <end position="388"/>
    </location>
</feature>
<organism evidence="4 5">
    <name type="scientific">Cylindrotheca closterium</name>
    <dbReference type="NCBI Taxonomy" id="2856"/>
    <lineage>
        <taxon>Eukaryota</taxon>
        <taxon>Sar</taxon>
        <taxon>Stramenopiles</taxon>
        <taxon>Ochrophyta</taxon>
        <taxon>Bacillariophyta</taxon>
        <taxon>Bacillariophyceae</taxon>
        <taxon>Bacillariophycidae</taxon>
        <taxon>Bacillariales</taxon>
        <taxon>Bacillariaceae</taxon>
        <taxon>Cylindrotheca</taxon>
    </lineage>
</organism>
<dbReference type="PROSITE" id="PS50004">
    <property type="entry name" value="C2"/>
    <property type="match status" value="1"/>
</dbReference>
<keyword evidence="2" id="KW-1133">Transmembrane helix</keyword>
<dbReference type="SUPFAM" id="SSF49562">
    <property type="entry name" value="C2 domain (Calcium/lipid-binding domain, CaLB)"/>
    <property type="match status" value="1"/>
</dbReference>
<evidence type="ECO:0000256" key="1">
    <source>
        <dbReference type="SAM" id="MobiDB-lite"/>
    </source>
</evidence>
<dbReference type="Proteomes" id="UP001295423">
    <property type="component" value="Unassembled WGS sequence"/>
</dbReference>
<evidence type="ECO:0000259" key="3">
    <source>
        <dbReference type="PROSITE" id="PS50004"/>
    </source>
</evidence>
<protein>
    <recommendedName>
        <fullName evidence="3">C2 domain-containing protein</fullName>
    </recommendedName>
</protein>
<gene>
    <name evidence="4" type="ORF">CYCCA115_LOCUS24153</name>
</gene>
<feature type="compositionally biased region" description="Low complexity" evidence="1">
    <location>
        <begin position="138"/>
        <end position="147"/>
    </location>
</feature>
<dbReference type="InterPro" id="IPR000008">
    <property type="entry name" value="C2_dom"/>
</dbReference>
<feature type="compositionally biased region" description="Polar residues" evidence="1">
    <location>
        <begin position="339"/>
        <end position="350"/>
    </location>
</feature>
<feature type="transmembrane region" description="Helical" evidence="2">
    <location>
        <begin position="1201"/>
        <end position="1220"/>
    </location>
</feature>
<dbReference type="InterPro" id="IPR035892">
    <property type="entry name" value="C2_domain_sf"/>
</dbReference>
<evidence type="ECO:0000313" key="5">
    <source>
        <dbReference type="Proteomes" id="UP001295423"/>
    </source>
</evidence>
<dbReference type="EMBL" id="CAKOGP040002469">
    <property type="protein sequence ID" value="CAJ1970130.1"/>
    <property type="molecule type" value="Genomic_DNA"/>
</dbReference>
<feature type="domain" description="C2" evidence="3">
    <location>
        <begin position="567"/>
        <end position="685"/>
    </location>
</feature>
<dbReference type="Pfam" id="PF00168">
    <property type="entry name" value="C2"/>
    <property type="match status" value="1"/>
</dbReference>